<evidence type="ECO:0000313" key="3">
    <source>
        <dbReference type="Proteomes" id="UP001153954"/>
    </source>
</evidence>
<dbReference type="InterPro" id="IPR036397">
    <property type="entry name" value="RNaseH_sf"/>
</dbReference>
<dbReference type="EMBL" id="CAKOGL010000003">
    <property type="protein sequence ID" value="CAH2084795.1"/>
    <property type="molecule type" value="Genomic_DNA"/>
</dbReference>
<protein>
    <recommendedName>
        <fullName evidence="1">Transposable element P transposase-like GTP-binding insertion domain-containing protein</fullName>
    </recommendedName>
</protein>
<gene>
    <name evidence="2" type="ORF">EEDITHA_LOCUS1333</name>
</gene>
<dbReference type="Proteomes" id="UP001153954">
    <property type="component" value="Unassembled WGS sequence"/>
</dbReference>
<evidence type="ECO:0000259" key="1">
    <source>
        <dbReference type="Pfam" id="PF21788"/>
    </source>
</evidence>
<dbReference type="AlphaFoldDB" id="A0AAU9TH40"/>
<comment type="caution">
    <text evidence="2">The sequence shown here is derived from an EMBL/GenBank/DDBJ whole genome shotgun (WGS) entry which is preliminary data.</text>
</comment>
<evidence type="ECO:0000313" key="2">
    <source>
        <dbReference type="EMBL" id="CAH2084795.1"/>
    </source>
</evidence>
<dbReference type="Pfam" id="PF21788">
    <property type="entry name" value="TNP-like_GBD"/>
    <property type="match status" value="1"/>
</dbReference>
<proteinExistence type="predicted"/>
<feature type="domain" description="Transposable element P transposase-like GTP-binding insertion" evidence="1">
    <location>
        <begin position="547"/>
        <end position="662"/>
    </location>
</feature>
<sequence length="819" mass="93782">MRVHLFQVPYKKRRLVESAVPTIFDKLTTMLPPVSDKPMDGMFNGSNSLEYQCESFEEPLMDTPNAECVDASCTMPCAQQETVQYEVSPVIPVPSTVLTSLNQEVVDSVSIVHGKSFVLSKIMINNLTSNVVTTEMNPITIPTSWSVTEYAEERGSDKPTYGVFDFSNSLEKQCESFEEPLMDTPDAECADASCAMPYAHQETVQHDVLSEKPVPSAASTSPNQEVDTASIVRGKNFVLSKITINDLTSNVVSSEKNPITIPTSWGVTEYTEERGQRVVFSNILRTNSNGTAITIIDKSVEVEPDKTLRYCVYGRLIDSERCQLPPILTDTTLLPNILGEFRRLNVCQGLNPVNIHHLSFDCVFQDSVQRWRDNDCTILAKHKRCEHCKKMRHRILQRESSSKKTKKIYRIHHLSNPIDERKLIALREKNARDKRANNYLKRRVQLLTESLNGKAKEISSIRAETLDDKFSQLQIPASQQTVIREIVSAAMKRDTKSRRYSEDWIMLCILMHIRSPSVSGAMENTKTYFTHPLDDNRKVFVFCDVPHVIKNIRNRLYNNKLRMKSSDSYISWDYFNILFDIDSKYPGHARVCPKITQRHVVLDSMSKMRVRLATQIFSNSVAQGLAFYSSQKVEYLAGCDETIRFCAQINRMFDALNRKSPNEGVAPETNDFKVLQDSIRWLNDWESAQKKGDITADEYLTSQTSQALRLSVQSTIDLCRYLIEKFGFKYRFKIAFRSRIPLNFLPMPLPCQTCHFFNGYLKAKVYDTNPVTLDELKDRIRTEIQNISTDTCKAENFRSRLQQCQNNEGLHMDDVIFKK</sequence>
<dbReference type="InterPro" id="IPR048366">
    <property type="entry name" value="TNP-like_GBD"/>
</dbReference>
<organism evidence="2 3">
    <name type="scientific">Euphydryas editha</name>
    <name type="common">Edith's checkerspot</name>
    <dbReference type="NCBI Taxonomy" id="104508"/>
    <lineage>
        <taxon>Eukaryota</taxon>
        <taxon>Metazoa</taxon>
        <taxon>Ecdysozoa</taxon>
        <taxon>Arthropoda</taxon>
        <taxon>Hexapoda</taxon>
        <taxon>Insecta</taxon>
        <taxon>Pterygota</taxon>
        <taxon>Neoptera</taxon>
        <taxon>Endopterygota</taxon>
        <taxon>Lepidoptera</taxon>
        <taxon>Glossata</taxon>
        <taxon>Ditrysia</taxon>
        <taxon>Papilionoidea</taxon>
        <taxon>Nymphalidae</taxon>
        <taxon>Nymphalinae</taxon>
        <taxon>Euphydryas</taxon>
    </lineage>
</organism>
<keyword evidence="3" id="KW-1185">Reference proteome</keyword>
<reference evidence="2" key="1">
    <citation type="submission" date="2022-03" db="EMBL/GenBank/DDBJ databases">
        <authorList>
            <person name="Tunstrom K."/>
        </authorList>
    </citation>
    <scope>NUCLEOTIDE SEQUENCE</scope>
</reference>
<name>A0AAU9TH40_EUPED</name>
<dbReference type="GO" id="GO:0003676">
    <property type="term" value="F:nucleic acid binding"/>
    <property type="evidence" value="ECO:0007669"/>
    <property type="project" value="InterPro"/>
</dbReference>
<accession>A0AAU9TH40</accession>
<dbReference type="Gene3D" id="3.30.420.10">
    <property type="entry name" value="Ribonuclease H-like superfamily/Ribonuclease H"/>
    <property type="match status" value="1"/>
</dbReference>